<feature type="signal peptide" evidence="1">
    <location>
        <begin position="1"/>
        <end position="25"/>
    </location>
</feature>
<dbReference type="PROSITE" id="PS51257">
    <property type="entry name" value="PROKAR_LIPOPROTEIN"/>
    <property type="match status" value="1"/>
</dbReference>
<keyword evidence="3" id="KW-1185">Reference proteome</keyword>
<dbReference type="KEGG" id="fper:ACH24_05910"/>
<name>A0AAC8VEH3_9GAMM</name>
<feature type="chain" id="PRO_5042114049" description="Lipoprotein" evidence="1">
    <location>
        <begin position="26"/>
        <end position="337"/>
    </location>
</feature>
<accession>A0AAC8VEH3</accession>
<proteinExistence type="predicted"/>
<evidence type="ECO:0008006" key="4">
    <source>
        <dbReference type="Google" id="ProtNLM"/>
    </source>
</evidence>
<organism evidence="2 3">
    <name type="scientific">Francisella persica ATCC VR-331</name>
    <dbReference type="NCBI Taxonomy" id="1086726"/>
    <lineage>
        <taxon>Bacteria</taxon>
        <taxon>Pseudomonadati</taxon>
        <taxon>Pseudomonadota</taxon>
        <taxon>Gammaproteobacteria</taxon>
        <taxon>Thiotrichales</taxon>
        <taxon>Francisellaceae</taxon>
        <taxon>Francisella</taxon>
    </lineage>
</organism>
<evidence type="ECO:0000256" key="1">
    <source>
        <dbReference type="SAM" id="SignalP"/>
    </source>
</evidence>
<evidence type="ECO:0000313" key="2">
    <source>
        <dbReference type="EMBL" id="ALB02129.1"/>
    </source>
</evidence>
<dbReference type="AlphaFoldDB" id="A0AAC8VEH3"/>
<evidence type="ECO:0000313" key="3">
    <source>
        <dbReference type="Proteomes" id="UP000242800"/>
    </source>
</evidence>
<dbReference type="Proteomes" id="UP000242800">
    <property type="component" value="Chromosome"/>
</dbReference>
<dbReference type="RefSeq" id="WP_064461549.1">
    <property type="nucleotide sequence ID" value="NZ_CP012505.1"/>
</dbReference>
<gene>
    <name evidence="2" type="ORF">ACH24_05910</name>
</gene>
<reference evidence="2 3" key="1">
    <citation type="journal article" date="2016" name="Int. J. Syst. Evol. Microbiol.">
        <title>Reclassification of Wolbachia persica as Francisella persica comb. nov. and emended description of the family Francisellaceae.</title>
        <authorList>
            <person name="Larson M.A."/>
            <person name="Nalbantoglu U."/>
            <person name="Sayood K."/>
            <person name="Zentz E.B."/>
            <person name="Cer R.Z."/>
            <person name="Iwen P.C."/>
            <person name="Francesconi S.C."/>
            <person name="Bishop-Lilly K.A."/>
            <person name="Mokashi V.P."/>
            <person name="Sjostedt A."/>
            <person name="Hinrichs S.H."/>
        </authorList>
    </citation>
    <scope>NUCLEOTIDE SEQUENCE [LARGE SCALE GENOMIC DNA]</scope>
    <source>
        <strain evidence="2 3">FSC845</strain>
    </source>
</reference>
<dbReference type="EMBL" id="CP012505">
    <property type="protein sequence ID" value="ALB02129.1"/>
    <property type="molecule type" value="Genomic_DNA"/>
</dbReference>
<sequence length="337" mass="38197">MRNIFKKISLISLLSIIIASCGMLSNDEFVYLGHGKNYPDYQLYYDKTQKLFVLIDKRNGCFQKNDTGTCLAFTLKQAREFREYVLAKMIEIDLRLAKDNYGSYTIAELQKAGITTANKPIKTKKVYATPIRQIVLDRKQQYHLVRKEYEINSNLVAMVVTDKEGKKRIKVAYTVDFPGLEKEYSTELRPFIIDPEYLYTHMTIDTVHEAQFMQSNIMKSQTNVKKEVDEYLKDVVDNGKKDTGYTHQDIASSVAALDKDLITKVNEQHEDKKATLASGSSVRNIIKTPVNQKYNANSGSTIQAATKTAQTIQANTADIPKATLASDNKIKSKNSSK</sequence>
<keyword evidence="1" id="KW-0732">Signal</keyword>
<protein>
    <recommendedName>
        <fullName evidence="4">Lipoprotein</fullName>
    </recommendedName>
</protein>